<accession>A0ABQ5XR70</accession>
<organism evidence="1 2">
    <name type="scientific">Dyella acidisoli</name>
    <dbReference type="NCBI Taxonomy" id="1867834"/>
    <lineage>
        <taxon>Bacteria</taxon>
        <taxon>Pseudomonadati</taxon>
        <taxon>Pseudomonadota</taxon>
        <taxon>Gammaproteobacteria</taxon>
        <taxon>Lysobacterales</taxon>
        <taxon>Rhodanobacteraceae</taxon>
        <taxon>Dyella</taxon>
    </lineage>
</organism>
<comment type="caution">
    <text evidence="1">The sequence shown here is derived from an EMBL/GenBank/DDBJ whole genome shotgun (WGS) entry which is preliminary data.</text>
</comment>
<evidence type="ECO:0000313" key="1">
    <source>
        <dbReference type="EMBL" id="GLQ93013.1"/>
    </source>
</evidence>
<gene>
    <name evidence="1" type="ORF">GCM10007901_19640</name>
</gene>
<name>A0ABQ5XR70_9GAMM</name>
<dbReference type="Proteomes" id="UP001156670">
    <property type="component" value="Unassembled WGS sequence"/>
</dbReference>
<reference evidence="2" key="1">
    <citation type="journal article" date="2019" name="Int. J. Syst. Evol. Microbiol.">
        <title>The Global Catalogue of Microorganisms (GCM) 10K type strain sequencing project: providing services to taxonomists for standard genome sequencing and annotation.</title>
        <authorList>
            <consortium name="The Broad Institute Genomics Platform"/>
            <consortium name="The Broad Institute Genome Sequencing Center for Infectious Disease"/>
            <person name="Wu L."/>
            <person name="Ma J."/>
        </authorList>
    </citation>
    <scope>NUCLEOTIDE SEQUENCE [LARGE SCALE GENOMIC DNA]</scope>
    <source>
        <strain evidence="2">NBRC 111980</strain>
    </source>
</reference>
<proteinExistence type="predicted"/>
<keyword evidence="2" id="KW-1185">Reference proteome</keyword>
<dbReference type="EMBL" id="BSOB01000017">
    <property type="protein sequence ID" value="GLQ93013.1"/>
    <property type="molecule type" value="Genomic_DNA"/>
</dbReference>
<sequence>MHLMCGSGLQSGSRVGGQLNLSAVDDQSLEGEARGIDGSVTRVLHAIPKWCGNACYGKVLSKQIFSAFDDETGMRDGCA</sequence>
<evidence type="ECO:0000313" key="2">
    <source>
        <dbReference type="Proteomes" id="UP001156670"/>
    </source>
</evidence>
<protein>
    <submittedName>
        <fullName evidence="1">Uncharacterized protein</fullName>
    </submittedName>
</protein>